<keyword evidence="1" id="KW-0472">Membrane</keyword>
<protein>
    <recommendedName>
        <fullName evidence="4">CcmD family protein</fullName>
    </recommendedName>
</protein>
<dbReference type="EMBL" id="FNFP01000001">
    <property type="protein sequence ID" value="SDK00246.1"/>
    <property type="molecule type" value="Genomic_DNA"/>
</dbReference>
<dbReference type="Proteomes" id="UP000198718">
    <property type="component" value="Unassembled WGS sequence"/>
</dbReference>
<evidence type="ECO:0000313" key="2">
    <source>
        <dbReference type="EMBL" id="SDK00246.1"/>
    </source>
</evidence>
<evidence type="ECO:0000256" key="1">
    <source>
        <dbReference type="SAM" id="Phobius"/>
    </source>
</evidence>
<feature type="transmembrane region" description="Helical" evidence="1">
    <location>
        <begin position="12"/>
        <end position="34"/>
    </location>
</feature>
<evidence type="ECO:0008006" key="4">
    <source>
        <dbReference type="Google" id="ProtNLM"/>
    </source>
</evidence>
<keyword evidence="1" id="KW-1133">Transmembrane helix</keyword>
<evidence type="ECO:0000313" key="3">
    <source>
        <dbReference type="Proteomes" id="UP000198718"/>
    </source>
</evidence>
<keyword evidence="3" id="KW-1185">Reference proteome</keyword>
<sequence length="60" mass="7154">MEQGIVEFSWTLAFQLLNIAIWIGIIYLIFSLAVKLPKRIKKIEEKIERIESMIEKIYKN</sequence>
<dbReference type="AlphaFoldDB" id="A0A1G8YC16"/>
<name>A0A1G8YC16_9FIRM</name>
<dbReference type="RefSeq" id="WP_090549785.1">
    <property type="nucleotide sequence ID" value="NZ_FNFP01000001.1"/>
</dbReference>
<gene>
    <name evidence="2" type="ORF">SAMN05660472_00492</name>
</gene>
<dbReference type="OrthoDB" id="9969368at2"/>
<accession>A0A1G8YC16</accession>
<proteinExistence type="predicted"/>
<reference evidence="2 3" key="1">
    <citation type="submission" date="2016-10" db="EMBL/GenBank/DDBJ databases">
        <authorList>
            <person name="de Groot N.N."/>
        </authorList>
    </citation>
    <scope>NUCLEOTIDE SEQUENCE [LARGE SCALE GENOMIC DNA]</scope>
    <source>
        <strain evidence="2 3">DSM 18346</strain>
    </source>
</reference>
<keyword evidence="1" id="KW-0812">Transmembrane</keyword>
<organism evidence="2 3">
    <name type="scientific">Natronincola ferrireducens</name>
    <dbReference type="NCBI Taxonomy" id="393762"/>
    <lineage>
        <taxon>Bacteria</taxon>
        <taxon>Bacillati</taxon>
        <taxon>Bacillota</taxon>
        <taxon>Clostridia</taxon>
        <taxon>Peptostreptococcales</taxon>
        <taxon>Natronincolaceae</taxon>
        <taxon>Natronincola</taxon>
    </lineage>
</organism>